<dbReference type="EMBL" id="JAGSPN010000009">
    <property type="protein sequence ID" value="MBR7783093.1"/>
    <property type="molecule type" value="Genomic_DNA"/>
</dbReference>
<evidence type="ECO:0000313" key="4">
    <source>
        <dbReference type="Proteomes" id="UP000680067"/>
    </source>
</evidence>
<keyword evidence="4" id="KW-1185">Reference proteome</keyword>
<dbReference type="Proteomes" id="UP000680067">
    <property type="component" value="Unassembled WGS sequence"/>
</dbReference>
<sequence length="82" mass="9230">MQYIVAIAWIYVTLLMSATETSVVAGVMTFAMYCVFPLTILLYLMRSGKRKREKRQIEVATQQKPQQNLTQASPANSEAGDK</sequence>
<evidence type="ECO:0000256" key="2">
    <source>
        <dbReference type="SAM" id="Phobius"/>
    </source>
</evidence>
<accession>A0A941DLP4</accession>
<keyword evidence="2" id="KW-0472">Membrane</keyword>
<comment type="caution">
    <text evidence="3">The sequence shown here is derived from an EMBL/GenBank/DDBJ whole genome shotgun (WGS) entry which is preliminary data.</text>
</comment>
<proteinExistence type="predicted"/>
<dbReference type="AlphaFoldDB" id="A0A941DLP4"/>
<feature type="region of interest" description="Disordered" evidence="1">
    <location>
        <begin position="54"/>
        <end position="82"/>
    </location>
</feature>
<protein>
    <recommendedName>
        <fullName evidence="5">Transmembrane protein</fullName>
    </recommendedName>
</protein>
<organism evidence="3 4">
    <name type="scientific">Undibacterium luofuense</name>
    <dbReference type="NCBI Taxonomy" id="2828733"/>
    <lineage>
        <taxon>Bacteria</taxon>
        <taxon>Pseudomonadati</taxon>
        <taxon>Pseudomonadota</taxon>
        <taxon>Betaproteobacteria</taxon>
        <taxon>Burkholderiales</taxon>
        <taxon>Oxalobacteraceae</taxon>
        <taxon>Undibacterium</taxon>
    </lineage>
</organism>
<feature type="compositionally biased region" description="Polar residues" evidence="1">
    <location>
        <begin position="59"/>
        <end position="76"/>
    </location>
</feature>
<name>A0A941DLP4_9BURK</name>
<keyword evidence="2" id="KW-0812">Transmembrane</keyword>
<feature type="transmembrane region" description="Helical" evidence="2">
    <location>
        <begin position="27"/>
        <end position="45"/>
    </location>
</feature>
<reference evidence="3" key="1">
    <citation type="submission" date="2021-04" db="EMBL/GenBank/DDBJ databases">
        <title>novel species isolated from subtropical streams in China.</title>
        <authorList>
            <person name="Lu H."/>
        </authorList>
    </citation>
    <scope>NUCLEOTIDE SEQUENCE</scope>
    <source>
        <strain evidence="3">LFS511W</strain>
    </source>
</reference>
<evidence type="ECO:0000313" key="3">
    <source>
        <dbReference type="EMBL" id="MBR7783093.1"/>
    </source>
</evidence>
<keyword evidence="2" id="KW-1133">Transmembrane helix</keyword>
<evidence type="ECO:0008006" key="5">
    <source>
        <dbReference type="Google" id="ProtNLM"/>
    </source>
</evidence>
<evidence type="ECO:0000256" key="1">
    <source>
        <dbReference type="SAM" id="MobiDB-lite"/>
    </source>
</evidence>
<gene>
    <name evidence="3" type="ORF">KDM89_13150</name>
</gene>